<gene>
    <name evidence="2" type="ORF">TeGR_g904</name>
</gene>
<evidence type="ECO:0000313" key="2">
    <source>
        <dbReference type="EMBL" id="GMI20411.1"/>
    </source>
</evidence>
<keyword evidence="3" id="KW-1185">Reference proteome</keyword>
<protein>
    <submittedName>
        <fullName evidence="2">Uncharacterized protein</fullName>
    </submittedName>
</protein>
<accession>A0ABQ6M6C6</accession>
<dbReference type="EMBL" id="BRYB01002490">
    <property type="protein sequence ID" value="GMI20411.1"/>
    <property type="molecule type" value="Genomic_DNA"/>
</dbReference>
<organism evidence="2 3">
    <name type="scientific">Tetraparma gracilis</name>
    <dbReference type="NCBI Taxonomy" id="2962635"/>
    <lineage>
        <taxon>Eukaryota</taxon>
        <taxon>Sar</taxon>
        <taxon>Stramenopiles</taxon>
        <taxon>Ochrophyta</taxon>
        <taxon>Bolidophyceae</taxon>
        <taxon>Parmales</taxon>
        <taxon>Triparmaceae</taxon>
        <taxon>Tetraparma</taxon>
    </lineage>
</organism>
<comment type="caution">
    <text evidence="2">The sequence shown here is derived from an EMBL/GenBank/DDBJ whole genome shotgun (WGS) entry which is preliminary data.</text>
</comment>
<evidence type="ECO:0000256" key="1">
    <source>
        <dbReference type="SAM" id="MobiDB-lite"/>
    </source>
</evidence>
<feature type="region of interest" description="Disordered" evidence="1">
    <location>
        <begin position="124"/>
        <end position="144"/>
    </location>
</feature>
<dbReference type="Proteomes" id="UP001165060">
    <property type="component" value="Unassembled WGS sequence"/>
</dbReference>
<sequence>MSSTLNAALINNANLEKQLFLERESKAEFQKAVKREVVSMKKKAFVTEKRIADSQLAMKRALAECKKILSALDAPGLAKMSSNRGLQEIRSSAEAMSLSISEALGTAVLQKTASSLGYVASASDVSAGGEEEASPRFGPSSPMDMPVPQLESGISDMVIDEGEEDDWQMEGRSASSEQIEVLLKEVYVMMCGSSNNADANSKDDKKKDTSLESFMTLDEFLKFATIANMIDDHLALPKIEELFMKTVRSSSRGAKKFSKRIQFDDFRVALAEMAEIKFPYNTGVPPLDTLLTDYVWPMRSRMAIKKELGNIMQSHFENAFFKGEVMTFMTAQNDALMKIFKRYALAMSSSSSLAGGGGGSSDMAIDQLCQFAIDYNVTPNLINQDGLMQVIRDIVGRKFKVTFTEFLRVLGKLAEVIYVDEVTYPSLLAKVEAMFHEIDRGGSIFNLSAKRKQAEKARRTSTIGKLQSVSSYKSTAGAAKGAGLDSEAKEKRLSTLNGKRMSNVNKMFMLK</sequence>
<evidence type="ECO:0000313" key="3">
    <source>
        <dbReference type="Proteomes" id="UP001165060"/>
    </source>
</evidence>
<reference evidence="2 3" key="1">
    <citation type="journal article" date="2023" name="Commun. Biol.">
        <title>Genome analysis of Parmales, the sister group of diatoms, reveals the evolutionary specialization of diatoms from phago-mixotrophs to photoautotrophs.</title>
        <authorList>
            <person name="Ban H."/>
            <person name="Sato S."/>
            <person name="Yoshikawa S."/>
            <person name="Yamada K."/>
            <person name="Nakamura Y."/>
            <person name="Ichinomiya M."/>
            <person name="Sato N."/>
            <person name="Blanc-Mathieu R."/>
            <person name="Endo H."/>
            <person name="Kuwata A."/>
            <person name="Ogata H."/>
        </authorList>
    </citation>
    <scope>NUCLEOTIDE SEQUENCE [LARGE SCALE GENOMIC DNA]</scope>
</reference>
<proteinExistence type="predicted"/>
<name>A0ABQ6M6C6_9STRA</name>